<dbReference type="EMBL" id="CAJNOB010000004">
    <property type="protein sequence ID" value="CAF0692460.1"/>
    <property type="molecule type" value="Genomic_DNA"/>
</dbReference>
<gene>
    <name evidence="1" type="ORF">MPNT_120025</name>
</gene>
<evidence type="ECO:0000313" key="2">
    <source>
        <dbReference type="Proteomes" id="UP000663859"/>
    </source>
</evidence>
<reference evidence="1" key="1">
    <citation type="submission" date="2021-02" db="EMBL/GenBank/DDBJ databases">
        <authorList>
            <person name="Cremers G."/>
            <person name="Picone N."/>
        </authorList>
    </citation>
    <scope>NUCLEOTIDE SEQUENCE</scope>
    <source>
        <strain evidence="1">PQ17</strain>
    </source>
</reference>
<dbReference type="Proteomes" id="UP000663859">
    <property type="component" value="Unassembled WGS sequence"/>
</dbReference>
<evidence type="ECO:0000313" key="1">
    <source>
        <dbReference type="EMBL" id="CAF0692460.1"/>
    </source>
</evidence>
<name>A0A8J2FVD3_9BACT</name>
<comment type="caution">
    <text evidence="1">The sequence shown here is derived from an EMBL/GenBank/DDBJ whole genome shotgun (WGS) entry which is preliminary data.</text>
</comment>
<organism evidence="1 2">
    <name type="scientific">Candidatus Methylacidithermus pantelleriae</name>
    <dbReference type="NCBI Taxonomy" id="2744239"/>
    <lineage>
        <taxon>Bacteria</taxon>
        <taxon>Pseudomonadati</taxon>
        <taxon>Verrucomicrobiota</taxon>
        <taxon>Methylacidiphilae</taxon>
        <taxon>Methylacidiphilales</taxon>
        <taxon>Methylacidiphilaceae</taxon>
        <taxon>Candidatus Methylacidithermus</taxon>
    </lineage>
</organism>
<dbReference type="RefSeq" id="WP_174582800.1">
    <property type="nucleotide sequence ID" value="NZ_CAJNOB010000004.1"/>
</dbReference>
<proteinExistence type="predicted"/>
<dbReference type="AlphaFoldDB" id="A0A8J2FVD3"/>
<keyword evidence="2" id="KW-1185">Reference proteome</keyword>
<sequence length="154" mass="17170">MVPVMPKLNLIVVADLGYLNAYVVAYDPLTGKPRLELLETLALVEAHKRLRELLSDEAGRFPVISLHLTGAGATGERHNLELELKKRLVSVLAQAITEIVAEHNPKRWALAAPAEVLHRLREKLPQRVQASLAQTVEADLTKVKPSELLSYFQR</sequence>
<dbReference type="InterPro" id="IPR019291">
    <property type="entry name" value="Host_attachment_protein"/>
</dbReference>
<dbReference type="Pfam" id="PF10116">
    <property type="entry name" value="Host_attach"/>
    <property type="match status" value="1"/>
</dbReference>
<protein>
    <recommendedName>
        <fullName evidence="3">Protein required for attachment to host cells</fullName>
    </recommendedName>
</protein>
<accession>A0A8J2FVD3</accession>
<evidence type="ECO:0008006" key="3">
    <source>
        <dbReference type="Google" id="ProtNLM"/>
    </source>
</evidence>